<dbReference type="PROSITE" id="PS51713">
    <property type="entry name" value="G_ERA"/>
    <property type="match status" value="1"/>
</dbReference>
<dbReference type="PRINTS" id="PR00326">
    <property type="entry name" value="GTP1OBG"/>
</dbReference>
<dbReference type="HAMAP" id="MF_00367">
    <property type="entry name" value="GTPase_Era"/>
    <property type="match status" value="1"/>
</dbReference>
<dbReference type="GO" id="GO:0003924">
    <property type="term" value="F:GTPase activity"/>
    <property type="evidence" value="ECO:0007669"/>
    <property type="project" value="UniProtKB-UniRule"/>
</dbReference>
<feature type="region of interest" description="G4" evidence="9">
    <location>
        <begin position="121"/>
        <end position="124"/>
    </location>
</feature>
<dbReference type="FunFam" id="3.40.50.300:FF:000094">
    <property type="entry name" value="GTPase Era"/>
    <property type="match status" value="1"/>
</dbReference>
<comment type="subunit">
    <text evidence="8">Monomer.</text>
</comment>
<dbReference type="InterPro" id="IPR027417">
    <property type="entry name" value="P-loop_NTPase"/>
</dbReference>
<feature type="region of interest" description="G1" evidence="9">
    <location>
        <begin position="11"/>
        <end position="18"/>
    </location>
</feature>
<comment type="function">
    <text evidence="8">An essential GTPase that binds both GDP and GTP, with rapid nucleotide exchange. Plays a role in 16S rRNA processing and 30S ribosomal subunit biogenesis and possibly also in cell cycle regulation and energy metabolism.</text>
</comment>
<dbReference type="InterPro" id="IPR009019">
    <property type="entry name" value="KH_sf_prok-type"/>
</dbReference>
<feature type="domain" description="Era-type G" evidence="12">
    <location>
        <begin position="3"/>
        <end position="171"/>
    </location>
</feature>
<evidence type="ECO:0000256" key="8">
    <source>
        <dbReference type="HAMAP-Rule" id="MF_00367"/>
    </source>
</evidence>
<dbReference type="CDD" id="cd22534">
    <property type="entry name" value="KH-II_Era"/>
    <property type="match status" value="1"/>
</dbReference>
<evidence type="ECO:0000256" key="7">
    <source>
        <dbReference type="ARBA" id="ARBA00023136"/>
    </source>
</evidence>
<feature type="region of interest" description="G5" evidence="9">
    <location>
        <begin position="150"/>
        <end position="152"/>
    </location>
</feature>
<dbReference type="Pfam" id="PF07650">
    <property type="entry name" value="KH_2"/>
    <property type="match status" value="1"/>
</dbReference>
<feature type="region of interest" description="G3" evidence="9">
    <location>
        <begin position="58"/>
        <end position="61"/>
    </location>
</feature>
<evidence type="ECO:0000313" key="14">
    <source>
        <dbReference type="Proteomes" id="UP000182429"/>
    </source>
</evidence>
<dbReference type="EMBL" id="FNNF01000003">
    <property type="protein sequence ID" value="SDW08942.1"/>
    <property type="molecule type" value="Genomic_DNA"/>
</dbReference>
<evidence type="ECO:0000256" key="5">
    <source>
        <dbReference type="ARBA" id="ARBA00022884"/>
    </source>
</evidence>
<dbReference type="SUPFAM" id="SSF52540">
    <property type="entry name" value="P-loop containing nucleoside triphosphate hydrolases"/>
    <property type="match status" value="1"/>
</dbReference>
<dbReference type="FunFam" id="3.30.300.20:FF:000003">
    <property type="entry name" value="GTPase Era"/>
    <property type="match status" value="1"/>
</dbReference>
<dbReference type="InterPro" id="IPR004044">
    <property type="entry name" value="KH_dom_type_2"/>
</dbReference>
<evidence type="ECO:0000256" key="6">
    <source>
        <dbReference type="ARBA" id="ARBA00023134"/>
    </source>
</evidence>
<dbReference type="Gene3D" id="3.40.50.300">
    <property type="entry name" value="P-loop containing nucleotide triphosphate hydrolases"/>
    <property type="match status" value="1"/>
</dbReference>
<dbReference type="AlphaFoldDB" id="A0A1H2QP49"/>
<keyword evidence="8" id="KW-0699">rRNA-binding</keyword>
<organism evidence="13 14">
    <name type="scientific">Kandleria vitulina</name>
    <dbReference type="NCBI Taxonomy" id="1630"/>
    <lineage>
        <taxon>Bacteria</taxon>
        <taxon>Bacillati</taxon>
        <taxon>Bacillota</taxon>
        <taxon>Erysipelotrichia</taxon>
        <taxon>Erysipelotrichales</taxon>
        <taxon>Coprobacillaceae</taxon>
        <taxon>Kandleria</taxon>
    </lineage>
</organism>
<reference evidence="13 14" key="1">
    <citation type="submission" date="2016-10" db="EMBL/GenBank/DDBJ databases">
        <authorList>
            <person name="de Groot N.N."/>
        </authorList>
    </citation>
    <scope>NUCLEOTIDE SEQUENCE [LARGE SCALE GENOMIC DNA]</scope>
    <source>
        <strain evidence="13 14">S3b</strain>
    </source>
</reference>
<dbReference type="Gene3D" id="3.30.300.20">
    <property type="match status" value="1"/>
</dbReference>
<evidence type="ECO:0000313" key="13">
    <source>
        <dbReference type="EMBL" id="SDW08942.1"/>
    </source>
</evidence>
<sequence>MHKSGFVSIIGRPNVGKSTLLNHILKTKLVITSPTAQTTRNTVQGIYSDDEAQIIFLDTPGIHKPQDGLGSFMNATALSSMAGTDVILLIEAANEHIGKGDRFIIERLKREAECPVYLLLNKCDLLSKEEMMKKLTEWNQLYPFKEIIPISALKGINIDDLMNTLKKDLPEGGMIYPEEMITDHPEQFILSEFIREKILYFTHDEVPHDVAIVVEQWIEDEDSIDIMAQIIVDRPSQKGIIIGKQGSLIKKIRQQARKDMKRFSGKKVNLELFVKVEKDWRNKAKYLKEFGYNQDDYS</sequence>
<name>A0A1H2QP49_9FIRM</name>
<feature type="domain" description="KH type-2" evidence="11">
    <location>
        <begin position="202"/>
        <end position="278"/>
    </location>
</feature>
<dbReference type="InterPro" id="IPR005662">
    <property type="entry name" value="GTPase_Era-like"/>
</dbReference>
<dbReference type="GO" id="GO:0005829">
    <property type="term" value="C:cytosol"/>
    <property type="evidence" value="ECO:0007669"/>
    <property type="project" value="TreeGrafter"/>
</dbReference>
<comment type="similarity">
    <text evidence="1 8 9 10">Belongs to the TRAFAC class TrmE-Era-EngA-EngB-Septin-like GTPase superfamily. Era GTPase family.</text>
</comment>
<proteinExistence type="inferred from homology"/>
<dbReference type="Pfam" id="PF01926">
    <property type="entry name" value="MMR_HSR1"/>
    <property type="match status" value="1"/>
</dbReference>
<evidence type="ECO:0000256" key="1">
    <source>
        <dbReference type="ARBA" id="ARBA00007921"/>
    </source>
</evidence>
<dbReference type="PANTHER" id="PTHR42698">
    <property type="entry name" value="GTPASE ERA"/>
    <property type="match status" value="1"/>
</dbReference>
<evidence type="ECO:0000256" key="10">
    <source>
        <dbReference type="RuleBase" id="RU003761"/>
    </source>
</evidence>
<dbReference type="NCBIfam" id="NF000908">
    <property type="entry name" value="PRK00089.1"/>
    <property type="match status" value="1"/>
</dbReference>
<evidence type="ECO:0000259" key="12">
    <source>
        <dbReference type="PROSITE" id="PS51713"/>
    </source>
</evidence>
<keyword evidence="7 8" id="KW-0472">Membrane</keyword>
<dbReference type="GO" id="GO:0043024">
    <property type="term" value="F:ribosomal small subunit binding"/>
    <property type="evidence" value="ECO:0007669"/>
    <property type="project" value="TreeGrafter"/>
</dbReference>
<evidence type="ECO:0000256" key="3">
    <source>
        <dbReference type="ARBA" id="ARBA00022517"/>
    </source>
</evidence>
<dbReference type="PANTHER" id="PTHR42698:SF1">
    <property type="entry name" value="GTPASE ERA, MITOCHONDRIAL"/>
    <property type="match status" value="1"/>
</dbReference>
<evidence type="ECO:0000259" key="11">
    <source>
        <dbReference type="PROSITE" id="PS50823"/>
    </source>
</evidence>
<protein>
    <recommendedName>
        <fullName evidence="2 8">GTPase Era</fullName>
    </recommendedName>
</protein>
<dbReference type="OrthoDB" id="9805918at2"/>
<feature type="binding site" evidence="8">
    <location>
        <begin position="11"/>
        <end position="18"/>
    </location>
    <ligand>
        <name>GTP</name>
        <dbReference type="ChEBI" id="CHEBI:37565"/>
    </ligand>
</feature>
<dbReference type="NCBIfam" id="TIGR00436">
    <property type="entry name" value="era"/>
    <property type="match status" value="1"/>
</dbReference>
<dbReference type="eggNOG" id="COG1159">
    <property type="taxonomic scope" value="Bacteria"/>
</dbReference>
<gene>
    <name evidence="8" type="primary">era</name>
    <name evidence="13" type="ORF">SAMN04487759_103100</name>
</gene>
<dbReference type="CDD" id="cd04163">
    <property type="entry name" value="Era"/>
    <property type="match status" value="1"/>
</dbReference>
<dbReference type="NCBIfam" id="TIGR00231">
    <property type="entry name" value="small_GTP"/>
    <property type="match status" value="1"/>
</dbReference>
<dbReference type="InterPro" id="IPR030388">
    <property type="entry name" value="G_ERA_dom"/>
</dbReference>
<keyword evidence="5 8" id="KW-0694">RNA-binding</keyword>
<feature type="binding site" evidence="8">
    <location>
        <begin position="121"/>
        <end position="124"/>
    </location>
    <ligand>
        <name>GTP</name>
        <dbReference type="ChEBI" id="CHEBI:37565"/>
    </ligand>
</feature>
<keyword evidence="3 8" id="KW-0690">Ribosome biogenesis</keyword>
<dbReference type="GO" id="GO:0000028">
    <property type="term" value="P:ribosomal small subunit assembly"/>
    <property type="evidence" value="ECO:0007669"/>
    <property type="project" value="TreeGrafter"/>
</dbReference>
<feature type="binding site" evidence="8">
    <location>
        <begin position="58"/>
        <end position="62"/>
    </location>
    <ligand>
        <name>GTP</name>
        <dbReference type="ChEBI" id="CHEBI:37565"/>
    </ligand>
</feature>
<dbReference type="STRING" id="1630.SAMN05216514_11711"/>
<feature type="region of interest" description="G2" evidence="9">
    <location>
        <begin position="37"/>
        <end position="41"/>
    </location>
</feature>
<keyword evidence="6 8" id="KW-0342">GTP-binding</keyword>
<dbReference type="GO" id="GO:0005525">
    <property type="term" value="F:GTP binding"/>
    <property type="evidence" value="ECO:0007669"/>
    <property type="project" value="UniProtKB-UniRule"/>
</dbReference>
<dbReference type="InterPro" id="IPR006073">
    <property type="entry name" value="GTP-bd"/>
</dbReference>
<evidence type="ECO:0000256" key="2">
    <source>
        <dbReference type="ARBA" id="ARBA00020484"/>
    </source>
</evidence>
<dbReference type="PROSITE" id="PS50823">
    <property type="entry name" value="KH_TYPE_2"/>
    <property type="match status" value="1"/>
</dbReference>
<dbReference type="InterPro" id="IPR005225">
    <property type="entry name" value="Small_GTP-bd"/>
</dbReference>
<keyword evidence="8" id="KW-0963">Cytoplasm</keyword>
<dbReference type="InterPro" id="IPR015946">
    <property type="entry name" value="KH_dom-like_a/b"/>
</dbReference>
<dbReference type="Proteomes" id="UP000182429">
    <property type="component" value="Unassembled WGS sequence"/>
</dbReference>
<evidence type="ECO:0000256" key="4">
    <source>
        <dbReference type="ARBA" id="ARBA00022741"/>
    </source>
</evidence>
<comment type="subcellular location">
    <subcellularLocation>
        <location evidence="8">Cytoplasm</location>
    </subcellularLocation>
    <subcellularLocation>
        <location evidence="8">Cell membrane</location>
        <topology evidence="8">Peripheral membrane protein</topology>
    </subcellularLocation>
</comment>
<dbReference type="GO" id="GO:0070181">
    <property type="term" value="F:small ribosomal subunit rRNA binding"/>
    <property type="evidence" value="ECO:0007669"/>
    <property type="project" value="UniProtKB-UniRule"/>
</dbReference>
<dbReference type="GO" id="GO:0005886">
    <property type="term" value="C:plasma membrane"/>
    <property type="evidence" value="ECO:0007669"/>
    <property type="project" value="UniProtKB-SubCell"/>
</dbReference>
<keyword evidence="4 8" id="KW-0547">Nucleotide-binding</keyword>
<keyword evidence="8" id="KW-1003">Cell membrane</keyword>
<dbReference type="RefSeq" id="WP_029070025.1">
    <property type="nucleotide sequence ID" value="NZ_FNGT01000002.1"/>
</dbReference>
<evidence type="ECO:0000256" key="9">
    <source>
        <dbReference type="PROSITE-ProRule" id="PRU01050"/>
    </source>
</evidence>
<dbReference type="SUPFAM" id="SSF54814">
    <property type="entry name" value="Prokaryotic type KH domain (KH-domain type II)"/>
    <property type="match status" value="1"/>
</dbReference>
<accession>A0A1H2QP49</accession>